<comment type="caution">
    <text evidence="1">The sequence shown here is derived from an EMBL/GenBank/DDBJ whole genome shotgun (WGS) entry which is preliminary data.</text>
</comment>
<organism evidence="1 2">
    <name type="scientific">Naganishia friedmannii</name>
    <dbReference type="NCBI Taxonomy" id="89922"/>
    <lineage>
        <taxon>Eukaryota</taxon>
        <taxon>Fungi</taxon>
        <taxon>Dikarya</taxon>
        <taxon>Basidiomycota</taxon>
        <taxon>Agaricomycotina</taxon>
        <taxon>Tremellomycetes</taxon>
        <taxon>Filobasidiales</taxon>
        <taxon>Filobasidiaceae</taxon>
        <taxon>Naganishia</taxon>
    </lineage>
</organism>
<gene>
    <name evidence="1" type="ORF">QFC21_005678</name>
</gene>
<sequence>MFTTIFSRTSPVFRRTAFVAPSSVRGISGTSVVRSAMGYGDPPLTEEAQGGKTPEAADAQKDAKKDTSSSSSSSSSDGPVKGTASTAGSSGDAVSKAPDGGKVSTQGTEHGAQGNGPDPQAANHMGEEGGGKKPPSQQETKKVGEKPKPA</sequence>
<accession>A0ACC2V9U2</accession>
<proteinExistence type="predicted"/>
<reference evidence="1" key="1">
    <citation type="submission" date="2023-04" db="EMBL/GenBank/DDBJ databases">
        <title>Draft Genome sequencing of Naganishia species isolated from polar environments using Oxford Nanopore Technology.</title>
        <authorList>
            <person name="Leo P."/>
            <person name="Venkateswaran K."/>
        </authorList>
    </citation>
    <scope>NUCLEOTIDE SEQUENCE</scope>
    <source>
        <strain evidence="1">MNA-CCFEE 5423</strain>
    </source>
</reference>
<dbReference type="EMBL" id="JASBWT010000022">
    <property type="protein sequence ID" value="KAJ9095312.1"/>
    <property type="molecule type" value="Genomic_DNA"/>
</dbReference>
<keyword evidence="2" id="KW-1185">Reference proteome</keyword>
<evidence type="ECO:0000313" key="2">
    <source>
        <dbReference type="Proteomes" id="UP001227268"/>
    </source>
</evidence>
<name>A0ACC2V9U2_9TREE</name>
<evidence type="ECO:0000313" key="1">
    <source>
        <dbReference type="EMBL" id="KAJ9095312.1"/>
    </source>
</evidence>
<protein>
    <submittedName>
        <fullName evidence="1">Uncharacterized protein</fullName>
    </submittedName>
</protein>
<dbReference type="Proteomes" id="UP001227268">
    <property type="component" value="Unassembled WGS sequence"/>
</dbReference>